<dbReference type="PANTHER" id="PTHR43639:SF1">
    <property type="entry name" value="SHORT-CHAIN DEHYDROGENASE_REDUCTASE FAMILY PROTEIN"/>
    <property type="match status" value="1"/>
</dbReference>
<dbReference type="CDD" id="cd05233">
    <property type="entry name" value="SDR_c"/>
    <property type="match status" value="1"/>
</dbReference>
<dbReference type="PANTHER" id="PTHR43639">
    <property type="entry name" value="OXIDOREDUCTASE, SHORT-CHAIN DEHYDROGENASE/REDUCTASE FAMILY (AFU_ORTHOLOGUE AFUA_5G02870)"/>
    <property type="match status" value="1"/>
</dbReference>
<gene>
    <name evidence="3" type="ORF">Q8A70_19850</name>
</gene>
<comment type="caution">
    <text evidence="3">The sequence shown here is derived from an EMBL/GenBank/DDBJ whole genome shotgun (WGS) entry which is preliminary data.</text>
</comment>
<evidence type="ECO:0000313" key="4">
    <source>
        <dbReference type="Proteomes" id="UP001230156"/>
    </source>
</evidence>
<dbReference type="RefSeq" id="WP_379958570.1">
    <property type="nucleotide sequence ID" value="NZ_JAUYVI010000006.1"/>
</dbReference>
<sequence>MTGLISGKRAYVTGGSSGIGAAIVKTFAEEGARVAIGASAHAREAEALARSLPANGGHLVVKADLTDRRQIAKAAEDVVAGLGGLDIFVHSAGIDVTQTAVTHETSEALWDKMLDLHLNAAFFLSKALIPAMLKGNKPAMVFIGSVCGLVAWEGDVAYNVAKAGLQHLARCIASDYAKQGLRANVIAPGVIDTPLTRNYASGMPGGEAEGLKTLAAMHPLGRIAVPTEIASAAAFLASDKASFITGTVLPIDGGLVNV</sequence>
<dbReference type="InterPro" id="IPR020904">
    <property type="entry name" value="Sc_DH/Rdtase_CS"/>
</dbReference>
<comment type="similarity">
    <text evidence="1">Belongs to the short-chain dehydrogenases/reductases (SDR) family.</text>
</comment>
<dbReference type="InterPro" id="IPR002347">
    <property type="entry name" value="SDR_fam"/>
</dbReference>
<dbReference type="PRINTS" id="PR00081">
    <property type="entry name" value="GDHRDH"/>
</dbReference>
<proteinExistence type="inferred from homology"/>
<evidence type="ECO:0000313" key="3">
    <source>
        <dbReference type="EMBL" id="MDQ7249953.1"/>
    </source>
</evidence>
<evidence type="ECO:0000256" key="1">
    <source>
        <dbReference type="ARBA" id="ARBA00006484"/>
    </source>
</evidence>
<protein>
    <submittedName>
        <fullName evidence="3">SDR family NAD(P)-dependent oxidoreductase</fullName>
    </submittedName>
</protein>
<organism evidence="3 4">
    <name type="scientific">Dongia sedimenti</name>
    <dbReference type="NCBI Taxonomy" id="3064282"/>
    <lineage>
        <taxon>Bacteria</taxon>
        <taxon>Pseudomonadati</taxon>
        <taxon>Pseudomonadota</taxon>
        <taxon>Alphaproteobacteria</taxon>
        <taxon>Rhodospirillales</taxon>
        <taxon>Dongiaceae</taxon>
        <taxon>Dongia</taxon>
    </lineage>
</organism>
<name>A0ABU0YSY9_9PROT</name>
<dbReference type="Gene3D" id="3.40.50.720">
    <property type="entry name" value="NAD(P)-binding Rossmann-like Domain"/>
    <property type="match status" value="1"/>
</dbReference>
<dbReference type="SUPFAM" id="SSF51735">
    <property type="entry name" value="NAD(P)-binding Rossmann-fold domains"/>
    <property type="match status" value="1"/>
</dbReference>
<dbReference type="EMBL" id="JAUYVI010000006">
    <property type="protein sequence ID" value="MDQ7249953.1"/>
    <property type="molecule type" value="Genomic_DNA"/>
</dbReference>
<keyword evidence="4" id="KW-1185">Reference proteome</keyword>
<keyword evidence="2" id="KW-0560">Oxidoreductase</keyword>
<evidence type="ECO:0000256" key="2">
    <source>
        <dbReference type="ARBA" id="ARBA00023002"/>
    </source>
</evidence>
<reference evidence="4" key="1">
    <citation type="submission" date="2023-08" db="EMBL/GenBank/DDBJ databases">
        <title>Rhodospirillaceae gen. nov., a novel taxon isolated from the Yangtze River Yuezi River estuary sludge.</title>
        <authorList>
            <person name="Ruan L."/>
        </authorList>
    </citation>
    <scope>NUCLEOTIDE SEQUENCE [LARGE SCALE GENOMIC DNA]</scope>
    <source>
        <strain evidence="4">R-7</strain>
    </source>
</reference>
<dbReference type="InterPro" id="IPR036291">
    <property type="entry name" value="NAD(P)-bd_dom_sf"/>
</dbReference>
<dbReference type="Pfam" id="PF13561">
    <property type="entry name" value="adh_short_C2"/>
    <property type="match status" value="1"/>
</dbReference>
<dbReference type="Proteomes" id="UP001230156">
    <property type="component" value="Unassembled WGS sequence"/>
</dbReference>
<dbReference type="PROSITE" id="PS00061">
    <property type="entry name" value="ADH_SHORT"/>
    <property type="match status" value="1"/>
</dbReference>
<accession>A0ABU0YSY9</accession>